<organism evidence="2 3">
    <name type="scientific">Antarcticibacterium flavum</name>
    <dbReference type="NCBI Taxonomy" id="2058175"/>
    <lineage>
        <taxon>Bacteria</taxon>
        <taxon>Pseudomonadati</taxon>
        <taxon>Bacteroidota</taxon>
        <taxon>Flavobacteriia</taxon>
        <taxon>Flavobacteriales</taxon>
        <taxon>Flavobacteriaceae</taxon>
        <taxon>Antarcticibacterium</taxon>
    </lineage>
</organism>
<dbReference type="SUPFAM" id="SSF54975">
    <property type="entry name" value="Acylphosphatase/BLUF domain-like"/>
    <property type="match status" value="1"/>
</dbReference>
<keyword evidence="3" id="KW-1185">Reference proteome</keyword>
<dbReference type="GO" id="GO:0071949">
    <property type="term" value="F:FAD binding"/>
    <property type="evidence" value="ECO:0007669"/>
    <property type="project" value="InterPro"/>
</dbReference>
<dbReference type="Pfam" id="PF04940">
    <property type="entry name" value="BLUF"/>
    <property type="match status" value="1"/>
</dbReference>
<dbReference type="Proteomes" id="UP000309016">
    <property type="component" value="Chromosome"/>
</dbReference>
<dbReference type="KEGG" id="afla:FHG64_06380"/>
<accession>A0A5B7X2Y7</accession>
<dbReference type="RefSeq" id="WP_139065638.1">
    <property type="nucleotide sequence ID" value="NZ_CP040812.1"/>
</dbReference>
<evidence type="ECO:0000313" key="3">
    <source>
        <dbReference type="Proteomes" id="UP000309016"/>
    </source>
</evidence>
<gene>
    <name evidence="2" type="ORF">FHG64_06380</name>
</gene>
<feature type="domain" description="BLUF" evidence="1">
    <location>
        <begin position="2"/>
        <end position="94"/>
    </location>
</feature>
<proteinExistence type="predicted"/>
<dbReference type="Gene3D" id="3.30.70.100">
    <property type="match status" value="1"/>
</dbReference>
<dbReference type="InterPro" id="IPR007024">
    <property type="entry name" value="BLUF_domain"/>
</dbReference>
<dbReference type="InterPro" id="IPR036046">
    <property type="entry name" value="Acylphosphatase-like_dom_sf"/>
</dbReference>
<evidence type="ECO:0000259" key="1">
    <source>
        <dbReference type="PROSITE" id="PS50925"/>
    </source>
</evidence>
<name>A0A5B7X2Y7_9FLAO</name>
<protein>
    <submittedName>
        <fullName evidence="2">BLUF domain-containing protein</fullName>
    </submittedName>
</protein>
<dbReference type="PROSITE" id="PS50925">
    <property type="entry name" value="BLUF"/>
    <property type="match status" value="1"/>
</dbReference>
<dbReference type="AlphaFoldDB" id="A0A5B7X2Y7"/>
<dbReference type="GO" id="GO:0009882">
    <property type="term" value="F:blue light photoreceptor activity"/>
    <property type="evidence" value="ECO:0007669"/>
    <property type="project" value="InterPro"/>
</dbReference>
<dbReference type="OrthoDB" id="1122028at2"/>
<evidence type="ECO:0000313" key="2">
    <source>
        <dbReference type="EMBL" id="QCY69062.1"/>
    </source>
</evidence>
<sequence>MFYSLSLLCTVPSDILYPEIKEALKNLEFQNRSNSLNGLLVFAEGNIFLVLEGEKNTVELAYKKLQKNPILSKIITVFKNAIEISTIAKPIFLICDLTFHPLNIDKSMKHLVSRMTPTSNAVKEILKAFAQTANKQNTSTY</sequence>
<dbReference type="EMBL" id="CP040812">
    <property type="protein sequence ID" value="QCY69062.1"/>
    <property type="molecule type" value="Genomic_DNA"/>
</dbReference>
<reference evidence="2 3" key="1">
    <citation type="submission" date="2019-06" db="EMBL/GenBank/DDBJ databases">
        <title>Complete genome sequence of Antarcticibacterium flavum KCTC 52984T from an Antarctic marine sediment.</title>
        <authorList>
            <person name="Lee Y.M."/>
            <person name="Shin S.C."/>
        </authorList>
    </citation>
    <scope>NUCLEOTIDE SEQUENCE [LARGE SCALE GENOMIC DNA]</scope>
    <source>
        <strain evidence="2 3">KCTC 52984</strain>
    </source>
</reference>